<reference evidence="1" key="1">
    <citation type="submission" date="2021-11" db="EMBL/GenBank/DDBJ databases">
        <authorList>
            <person name="Islam A."/>
            <person name="Islam S."/>
            <person name="Flora M.S."/>
            <person name="Rahman M."/>
            <person name="Ziaur R.M."/>
            <person name="Epstein J.H."/>
            <person name="Hassan M."/>
            <person name="Klassen M."/>
            <person name="Woodard K."/>
            <person name="Webb A."/>
            <person name="Webby R.J."/>
            <person name="El Zowalaty M.E."/>
        </authorList>
    </citation>
    <scope>NUCLEOTIDE SEQUENCE</scope>
    <source>
        <strain evidence="1">Pbs3</strain>
    </source>
</reference>
<gene>
    <name evidence="1" type="ORF">PBS003_LOCUS8027</name>
</gene>
<comment type="caution">
    <text evidence="1">The sequence shown here is derived from an EMBL/GenBank/DDBJ whole genome shotgun (WGS) entry which is preliminary data.</text>
</comment>
<name>A0AAU9LN71_9STRA</name>
<sequence length="86" mass="9946">MTPLDWPEAFVAHLMFFLLRSFDWKSGKAHRSGKLRKKGDESCVLRMYWIASRHLVVADYNKFGYIYIVCATGKSAPEMLCNWSPA</sequence>
<proteinExistence type="predicted"/>
<protein>
    <submittedName>
        <fullName evidence="1">Uncharacterized protein</fullName>
    </submittedName>
</protein>
<evidence type="ECO:0000313" key="1">
    <source>
        <dbReference type="EMBL" id="CAH0481421.1"/>
    </source>
</evidence>
<accession>A0AAU9LN71</accession>
<dbReference type="Proteomes" id="UP001160483">
    <property type="component" value="Unassembled WGS sequence"/>
</dbReference>
<dbReference type="AlphaFoldDB" id="A0AAU9LN71"/>
<evidence type="ECO:0000313" key="2">
    <source>
        <dbReference type="Proteomes" id="UP001160483"/>
    </source>
</evidence>
<dbReference type="EMBL" id="CAKKTJ010000328">
    <property type="protein sequence ID" value="CAH0481421.1"/>
    <property type="molecule type" value="Genomic_DNA"/>
</dbReference>
<organism evidence="1 2">
    <name type="scientific">Peronospora belbahrii</name>
    <dbReference type="NCBI Taxonomy" id="622444"/>
    <lineage>
        <taxon>Eukaryota</taxon>
        <taxon>Sar</taxon>
        <taxon>Stramenopiles</taxon>
        <taxon>Oomycota</taxon>
        <taxon>Peronosporomycetes</taxon>
        <taxon>Peronosporales</taxon>
        <taxon>Peronosporaceae</taxon>
        <taxon>Peronospora</taxon>
    </lineage>
</organism>